<dbReference type="PANTHER" id="PTHR30600:SF10">
    <property type="entry name" value="BLL6722 PROTEIN"/>
    <property type="match status" value="1"/>
</dbReference>
<feature type="chain" id="PRO_5046652074" evidence="9">
    <location>
        <begin position="20"/>
        <end position="421"/>
    </location>
</feature>
<dbReference type="SUPFAM" id="SSF46626">
    <property type="entry name" value="Cytochrome c"/>
    <property type="match status" value="2"/>
</dbReference>
<dbReference type="PROSITE" id="PS51007">
    <property type="entry name" value="CYTC"/>
    <property type="match status" value="2"/>
</dbReference>
<feature type="domain" description="Cytochrome c" evidence="10">
    <location>
        <begin position="49"/>
        <end position="207"/>
    </location>
</feature>
<protein>
    <submittedName>
        <fullName evidence="11">Cytochrome c peroxidase</fullName>
    </submittedName>
</protein>
<dbReference type="InterPro" id="IPR036909">
    <property type="entry name" value="Cyt_c-like_dom_sf"/>
</dbReference>
<dbReference type="GO" id="GO:0004601">
    <property type="term" value="F:peroxidase activity"/>
    <property type="evidence" value="ECO:0007669"/>
    <property type="project" value="UniProtKB-KW"/>
</dbReference>
<feature type="domain" description="Cytochrome c" evidence="10">
    <location>
        <begin position="235"/>
        <end position="409"/>
    </location>
</feature>
<dbReference type="PANTHER" id="PTHR30600">
    <property type="entry name" value="CYTOCHROME C PEROXIDASE-RELATED"/>
    <property type="match status" value="1"/>
</dbReference>
<reference evidence="12" key="1">
    <citation type="journal article" date="2019" name="Int. J. Syst. Evol. Microbiol.">
        <title>The Global Catalogue of Microorganisms (GCM) 10K type strain sequencing project: providing services to taxonomists for standard genome sequencing and annotation.</title>
        <authorList>
            <consortium name="The Broad Institute Genomics Platform"/>
            <consortium name="The Broad Institute Genome Sequencing Center for Infectious Disease"/>
            <person name="Wu L."/>
            <person name="Ma J."/>
        </authorList>
    </citation>
    <scope>NUCLEOTIDE SEQUENCE [LARGE SCALE GENOMIC DNA]</scope>
    <source>
        <strain evidence="12">JCM 17666</strain>
    </source>
</reference>
<dbReference type="EMBL" id="BAABFO010000034">
    <property type="protein sequence ID" value="GAA4342624.1"/>
    <property type="molecule type" value="Genomic_DNA"/>
</dbReference>
<comment type="subcellular location">
    <subcellularLocation>
        <location evidence="1">Cell envelope</location>
    </subcellularLocation>
</comment>
<dbReference type="Gene3D" id="1.10.760.10">
    <property type="entry name" value="Cytochrome c-like domain"/>
    <property type="match status" value="2"/>
</dbReference>
<sequence>MSIGVLAAAGLYVLLNAQAHGDASALAPEDYPPPPATYDRAYAKQRAVDLSALGKQMFLDPSLSASGKQSCATCHSPAHDYGPPNDLAVQLGGADMTHHGRRAVPSLKYLQTVPAFIEHYVPGEDEGDDSTDQGPTGGLTWDGRSPTGRDQARIPLLDPDEMANTDPAAVVAKVKAAPYADTVRKLYGGHIFDDPAKAFAAITEALEDFEHTPAEFFPFTSKFDAFVLGKAKLTPQETHGMMLFSSADKGNCSSCHTFSGPKTLPVFNDFGLIALGVPRNPDIPANADPAYYDMGLCGPQRKDLSDHPEYCGLFRSPSLRNVATRTVFFHNGAFHSLRQVIEFYVQRDTNPEKWYPKKPDGTIDKFDDLPVRYRENVNMDPPFGGKPGDKPALDEAEIDDLIAFLQTLTDGYKPEDDTAGR</sequence>
<gene>
    <name evidence="11" type="ORF">GCM10023144_44810</name>
</gene>
<dbReference type="Proteomes" id="UP001501671">
    <property type="component" value="Unassembled WGS sequence"/>
</dbReference>
<evidence type="ECO:0000256" key="7">
    <source>
        <dbReference type="PROSITE-ProRule" id="PRU00433"/>
    </source>
</evidence>
<evidence type="ECO:0000256" key="5">
    <source>
        <dbReference type="ARBA" id="ARBA00023002"/>
    </source>
</evidence>
<evidence type="ECO:0000313" key="11">
    <source>
        <dbReference type="EMBL" id="GAA4342624.1"/>
    </source>
</evidence>
<keyword evidence="6 7" id="KW-0408">Iron</keyword>
<organism evidence="11 12">
    <name type="scientific">Pigmentiphaga soli</name>
    <dbReference type="NCBI Taxonomy" id="1007095"/>
    <lineage>
        <taxon>Bacteria</taxon>
        <taxon>Pseudomonadati</taxon>
        <taxon>Pseudomonadota</taxon>
        <taxon>Betaproteobacteria</taxon>
        <taxon>Burkholderiales</taxon>
        <taxon>Alcaligenaceae</taxon>
        <taxon>Pigmentiphaga</taxon>
    </lineage>
</organism>
<name>A0ABP8HQ87_9BURK</name>
<evidence type="ECO:0000256" key="1">
    <source>
        <dbReference type="ARBA" id="ARBA00004196"/>
    </source>
</evidence>
<keyword evidence="4 9" id="KW-0732">Signal</keyword>
<evidence type="ECO:0000256" key="4">
    <source>
        <dbReference type="ARBA" id="ARBA00022729"/>
    </source>
</evidence>
<evidence type="ECO:0000256" key="3">
    <source>
        <dbReference type="ARBA" id="ARBA00022723"/>
    </source>
</evidence>
<evidence type="ECO:0000259" key="10">
    <source>
        <dbReference type="PROSITE" id="PS51007"/>
    </source>
</evidence>
<dbReference type="InterPro" id="IPR051395">
    <property type="entry name" value="Cytochrome_c_Peroxidase/MauG"/>
</dbReference>
<dbReference type="InterPro" id="IPR004852">
    <property type="entry name" value="Di-haem_cyt_c_peroxidsae"/>
</dbReference>
<feature type="signal peptide" evidence="9">
    <location>
        <begin position="1"/>
        <end position="19"/>
    </location>
</feature>
<keyword evidence="12" id="KW-1185">Reference proteome</keyword>
<dbReference type="InterPro" id="IPR009056">
    <property type="entry name" value="Cyt_c-like_dom"/>
</dbReference>
<feature type="region of interest" description="Disordered" evidence="8">
    <location>
        <begin position="121"/>
        <end position="149"/>
    </location>
</feature>
<dbReference type="Pfam" id="PF03150">
    <property type="entry name" value="CCP_MauG"/>
    <property type="match status" value="1"/>
</dbReference>
<comment type="caution">
    <text evidence="11">The sequence shown here is derived from an EMBL/GenBank/DDBJ whole genome shotgun (WGS) entry which is preliminary data.</text>
</comment>
<keyword evidence="5" id="KW-0560">Oxidoreductase</keyword>
<evidence type="ECO:0000256" key="9">
    <source>
        <dbReference type="SAM" id="SignalP"/>
    </source>
</evidence>
<keyword evidence="11" id="KW-0575">Peroxidase</keyword>
<evidence type="ECO:0000256" key="8">
    <source>
        <dbReference type="SAM" id="MobiDB-lite"/>
    </source>
</evidence>
<keyword evidence="3 7" id="KW-0479">Metal-binding</keyword>
<keyword evidence="2 7" id="KW-0349">Heme</keyword>
<evidence type="ECO:0000256" key="2">
    <source>
        <dbReference type="ARBA" id="ARBA00022617"/>
    </source>
</evidence>
<evidence type="ECO:0000313" key="12">
    <source>
        <dbReference type="Proteomes" id="UP001501671"/>
    </source>
</evidence>
<evidence type="ECO:0000256" key="6">
    <source>
        <dbReference type="ARBA" id="ARBA00023004"/>
    </source>
</evidence>
<proteinExistence type="predicted"/>
<accession>A0ABP8HQ87</accession>